<feature type="domain" description="C2H2-type" evidence="14">
    <location>
        <begin position="628"/>
        <end position="653"/>
    </location>
</feature>
<keyword evidence="11" id="KW-0539">Nucleus</keyword>
<dbReference type="Pfam" id="PF25412">
    <property type="entry name" value="zf-C2H2_ZNF592"/>
    <property type="match status" value="1"/>
</dbReference>
<feature type="region of interest" description="Disordered" evidence="13">
    <location>
        <begin position="408"/>
        <end position="527"/>
    </location>
</feature>
<feature type="compositionally biased region" description="Polar residues" evidence="13">
    <location>
        <begin position="957"/>
        <end position="969"/>
    </location>
</feature>
<keyword evidence="9" id="KW-0238">DNA-binding</keyword>
<evidence type="ECO:0000313" key="16">
    <source>
        <dbReference type="Proteomes" id="UP000823561"/>
    </source>
</evidence>
<evidence type="ECO:0000256" key="11">
    <source>
        <dbReference type="ARBA" id="ARBA00023242"/>
    </source>
</evidence>
<feature type="compositionally biased region" description="Low complexity" evidence="13">
    <location>
        <begin position="483"/>
        <end position="495"/>
    </location>
</feature>
<dbReference type="Gene3D" id="3.30.160.60">
    <property type="entry name" value="Classic Zinc Finger"/>
    <property type="match status" value="4"/>
</dbReference>
<feature type="region of interest" description="Disordered" evidence="13">
    <location>
        <begin position="365"/>
        <end position="395"/>
    </location>
</feature>
<feature type="domain" description="C2H2-type" evidence="14">
    <location>
        <begin position="1040"/>
        <end position="1068"/>
    </location>
</feature>
<feature type="region of interest" description="Disordered" evidence="13">
    <location>
        <begin position="129"/>
        <end position="157"/>
    </location>
</feature>
<feature type="domain" description="C2H2-type" evidence="14">
    <location>
        <begin position="1257"/>
        <end position="1284"/>
    </location>
</feature>
<keyword evidence="8" id="KW-0805">Transcription regulation</keyword>
<sequence length="1291" mass="141896">MRSASVNKQISDVCFKLSKMGDMKTPDFDDLLAAFDIPDATGLDAKEAIPESHDETESHLKHSGMCMDDNVSLSHSACATDVPAVSVIVKNTSRQESYESVTEKDNPHFGNLLQNGFRGAVGPLDTHHADHSSFSKVDSLSTNGDCSKSSLEKGPSQYKAERLSSFAKSLPQFSPISSPESEDMQTNGVVDGPKQTEATFYPAGSFFAPADTPVPDNQRRKQPYSLIDQCHDQDPLNETVNVVKTGSMSNREDMKFDYSVQDRQKTVSVCDATDVPMKDHQNNIGERNKHPVFETNTTLSRKSVKPPSSKLSSCLEALEALNARHDSSEVISRDMSMPLNETVKASPKVPISPRSPCSPLEVVKQRLSKQPDSPMSICSDSSGKASPALAPSSSPAIPRVRIKTIKTSSGQIKRTVTSVLPDSEAEDLNSSIEWSPAPSSIEEYPSKTTPVHPSPDVTSDVMFETEKNCSPRALSTVARLTKSKTSGGSKKSSLSQNAGGSAKRTTQGQKQRKGSSSQGGGAPNTGFLPKALHLANLNLVPHSVAASVAARSSSQRQGQSQLSSSVVCSGVPLVHQVKKAAPNSRAVLPNTAAMTLNRLLNYSNPVPTYVPNLNPPPECNVSLPAHGYSCAECGDSFGLQKSLAGHYGRKSVHIEVTCTHCAKTLVFFNKCALLAHAREHKNKGIVMQCTQLFMKPIPVDQMFSPSGAERHLPVSSPASSSAQSVRSQPVMPLYQDRIIRHGLKCLECNKQMSDYKALAGHYQRLSEENDGLMCKVCTMLLPNKCSFKAHQRIHTHKSPYCCPECGAVSRSVDIQKHVKENCLHYCRKVGYKCIHCEMLYVSFTVLKSHIEEKHCEVFYKCTACPVAFKTSDGCGTHIKNKHNDSTLSPQIIYKCCCETVFKKKQLLFQHFSQRAKKLAACVFKCPECTAFFMQKQLLVQHFKDIHGGVFRGEAARSTKQVEASPQRQEPSIAVPQPRVSLPADVGLKRENPPARKSSSATGGGKKNAGWTCGECLLWLPDRDTYVTHMKTSHGKSVKRHPCRQCDRSFNSSMSLRRHIRNDHDGKKKVYTCWYCTDEKLTFTKHFMLKNHISLMHGIKNPDFSQMSKVAPQETNKPSREAAKRSAEEMQVGGSAGPPQDGSSAKRPKPQFRCSKCGFSTHDQGLFLEHIPQHKTHPDTPQCRNCGLCFTSQLALSRHLFIVHKVKEPENKEEEEKDMQNHKPEEKVPEALSAEKPMEGAQSSEDSASTVTQETTRLHCNKCSETFVKESSYDLHMQTHEMSGASSSDGAN</sequence>
<name>A0AAV6GIJ8_9TELE</name>
<dbReference type="GO" id="GO:0008270">
    <property type="term" value="F:zinc ion binding"/>
    <property type="evidence" value="ECO:0007669"/>
    <property type="project" value="UniProtKB-KW"/>
</dbReference>
<feature type="compositionally biased region" description="Low complexity" evidence="13">
    <location>
        <begin position="713"/>
        <end position="727"/>
    </location>
</feature>
<feature type="region of interest" description="Disordered" evidence="13">
    <location>
        <begin position="1107"/>
        <end position="1150"/>
    </location>
</feature>
<dbReference type="EMBL" id="JADWDJ010000011">
    <property type="protein sequence ID" value="KAG5273172.1"/>
    <property type="molecule type" value="Genomic_DNA"/>
</dbReference>
<evidence type="ECO:0000256" key="12">
    <source>
        <dbReference type="PROSITE-ProRule" id="PRU00042"/>
    </source>
</evidence>
<dbReference type="SUPFAM" id="SSF57667">
    <property type="entry name" value="beta-beta-alpha zinc fingers"/>
    <property type="match status" value="2"/>
</dbReference>
<evidence type="ECO:0000256" key="9">
    <source>
        <dbReference type="ARBA" id="ARBA00023125"/>
    </source>
</evidence>
<feature type="compositionally biased region" description="Low complexity" evidence="13">
    <location>
        <begin position="381"/>
        <end position="395"/>
    </location>
</feature>
<dbReference type="InterPro" id="IPR057356">
    <property type="entry name" value="Znf-C2H2_ZNF592"/>
</dbReference>
<feature type="region of interest" description="Disordered" evidence="13">
    <location>
        <begin position="708"/>
        <end position="727"/>
    </location>
</feature>
<feature type="compositionally biased region" description="Basic and acidic residues" evidence="13">
    <location>
        <begin position="1116"/>
        <end position="1127"/>
    </location>
</feature>
<evidence type="ECO:0000313" key="15">
    <source>
        <dbReference type="EMBL" id="KAG5273172.1"/>
    </source>
</evidence>
<evidence type="ECO:0000256" key="8">
    <source>
        <dbReference type="ARBA" id="ARBA00023015"/>
    </source>
</evidence>
<feature type="compositionally biased region" description="Basic and acidic residues" evidence="13">
    <location>
        <begin position="1217"/>
        <end position="1228"/>
    </location>
</feature>
<feature type="region of interest" description="Disordered" evidence="13">
    <location>
        <begin position="1207"/>
        <end position="1254"/>
    </location>
</feature>
<evidence type="ECO:0000256" key="3">
    <source>
        <dbReference type="ARBA" id="ARBA00006991"/>
    </source>
</evidence>
<dbReference type="Proteomes" id="UP000823561">
    <property type="component" value="Chromosome 11"/>
</dbReference>
<organism evidence="15 16">
    <name type="scientific">Alosa alosa</name>
    <name type="common">allis shad</name>
    <dbReference type="NCBI Taxonomy" id="278164"/>
    <lineage>
        <taxon>Eukaryota</taxon>
        <taxon>Metazoa</taxon>
        <taxon>Chordata</taxon>
        <taxon>Craniata</taxon>
        <taxon>Vertebrata</taxon>
        <taxon>Euteleostomi</taxon>
        <taxon>Actinopterygii</taxon>
        <taxon>Neopterygii</taxon>
        <taxon>Teleostei</taxon>
        <taxon>Clupei</taxon>
        <taxon>Clupeiformes</taxon>
        <taxon>Clupeoidei</taxon>
        <taxon>Clupeidae</taxon>
        <taxon>Alosa</taxon>
    </lineage>
</organism>
<comment type="similarity">
    <text evidence="3">Belongs to the krueppel C2H2-type zinc-finger protein family.</text>
</comment>
<dbReference type="PROSITE" id="PS50157">
    <property type="entry name" value="ZINC_FINGER_C2H2_2"/>
    <property type="match status" value="6"/>
</dbReference>
<dbReference type="InterPro" id="IPR041697">
    <property type="entry name" value="Znf-C2H2_11"/>
</dbReference>
<dbReference type="PANTHER" id="PTHR47222">
    <property type="entry name" value="ZINC FINGER PROTEIN 532-RELATED"/>
    <property type="match status" value="1"/>
</dbReference>
<feature type="compositionally biased region" description="Polar residues" evidence="13">
    <location>
        <begin position="1240"/>
        <end position="1254"/>
    </location>
</feature>
<evidence type="ECO:0000259" key="14">
    <source>
        <dbReference type="PROSITE" id="PS50157"/>
    </source>
</evidence>
<evidence type="ECO:0000256" key="2">
    <source>
        <dbReference type="ARBA" id="ARBA00004123"/>
    </source>
</evidence>
<keyword evidence="4" id="KW-0479">Metal-binding</keyword>
<feature type="compositionally biased region" description="Polar residues" evidence="13">
    <location>
        <begin position="496"/>
        <end position="506"/>
    </location>
</feature>
<dbReference type="GO" id="GO:0003677">
    <property type="term" value="F:DNA binding"/>
    <property type="evidence" value="ECO:0007669"/>
    <property type="project" value="UniProtKB-KW"/>
</dbReference>
<evidence type="ECO:0000256" key="6">
    <source>
        <dbReference type="ARBA" id="ARBA00022771"/>
    </source>
</evidence>
<dbReference type="PROSITE" id="PS00028">
    <property type="entry name" value="ZINC_FINGER_C2H2_1"/>
    <property type="match status" value="7"/>
</dbReference>
<dbReference type="GO" id="GO:0005634">
    <property type="term" value="C:nucleus"/>
    <property type="evidence" value="ECO:0007669"/>
    <property type="project" value="UniProtKB-SubCell"/>
</dbReference>
<keyword evidence="10" id="KW-0804">Transcription</keyword>
<dbReference type="SMART" id="SM00355">
    <property type="entry name" value="ZnF_C2H2"/>
    <property type="match status" value="14"/>
</dbReference>
<keyword evidence="16" id="KW-1185">Reference proteome</keyword>
<dbReference type="InterPro" id="IPR045914">
    <property type="entry name" value="Zn532-like"/>
</dbReference>
<reference evidence="15" key="1">
    <citation type="submission" date="2020-10" db="EMBL/GenBank/DDBJ databases">
        <title>Chromosome-scale genome assembly of the Allis shad, Alosa alosa.</title>
        <authorList>
            <person name="Margot Z."/>
            <person name="Christophe K."/>
            <person name="Cabau C."/>
            <person name="Louis A."/>
            <person name="Berthelot C."/>
            <person name="Parey E."/>
            <person name="Roest Crollius H."/>
            <person name="Montfort J."/>
            <person name="Robinson-Rechavi M."/>
            <person name="Bucao C."/>
            <person name="Bouchez O."/>
            <person name="Gislard M."/>
            <person name="Lluch J."/>
            <person name="Milhes M."/>
            <person name="Lampietro C."/>
            <person name="Lopez Roques C."/>
            <person name="Donnadieu C."/>
            <person name="Braasch I."/>
            <person name="Desvignes T."/>
            <person name="Postlethwait J."/>
            <person name="Bobe J."/>
            <person name="Guiguen Y."/>
        </authorList>
    </citation>
    <scope>NUCLEOTIDE SEQUENCE</scope>
    <source>
        <strain evidence="15">M-15738</strain>
        <tissue evidence="15">Blood</tissue>
    </source>
</reference>
<feature type="region of interest" description="Disordered" evidence="13">
    <location>
        <begin position="956"/>
        <end position="1007"/>
    </location>
</feature>
<comment type="function">
    <text evidence="1">May be involved in transcriptional regulation.</text>
</comment>
<dbReference type="InterPro" id="IPR036236">
    <property type="entry name" value="Znf_C2H2_sf"/>
</dbReference>
<comment type="subcellular location">
    <subcellularLocation>
        <location evidence="2">Nucleus</location>
    </subcellularLocation>
</comment>
<evidence type="ECO:0000256" key="5">
    <source>
        <dbReference type="ARBA" id="ARBA00022737"/>
    </source>
</evidence>
<evidence type="ECO:0000256" key="4">
    <source>
        <dbReference type="ARBA" id="ARBA00022723"/>
    </source>
</evidence>
<comment type="caution">
    <text evidence="15">The sequence shown here is derived from an EMBL/GenBank/DDBJ whole genome shotgun (WGS) entry which is preliminary data.</text>
</comment>
<proteinExistence type="inferred from homology"/>
<keyword evidence="6 12" id="KW-0863">Zinc-finger</keyword>
<dbReference type="Pfam" id="PF16622">
    <property type="entry name" value="zf-C2H2_11"/>
    <property type="match status" value="1"/>
</dbReference>
<feature type="compositionally biased region" description="Polar residues" evidence="13">
    <location>
        <begin position="134"/>
        <end position="149"/>
    </location>
</feature>
<gene>
    <name evidence="15" type="ORF">AALO_G00148470</name>
</gene>
<keyword evidence="7" id="KW-0862">Zinc</keyword>
<accession>A0AAV6GIJ8</accession>
<dbReference type="Pfam" id="PF00096">
    <property type="entry name" value="zf-C2H2"/>
    <property type="match status" value="1"/>
</dbReference>
<feature type="domain" description="C2H2-type" evidence="14">
    <location>
        <begin position="772"/>
        <end position="799"/>
    </location>
</feature>
<evidence type="ECO:0000256" key="1">
    <source>
        <dbReference type="ARBA" id="ARBA00003767"/>
    </source>
</evidence>
<feature type="domain" description="C2H2-type" evidence="14">
    <location>
        <begin position="923"/>
        <end position="948"/>
    </location>
</feature>
<keyword evidence="5" id="KW-0677">Repeat</keyword>
<dbReference type="InterPro" id="IPR013087">
    <property type="entry name" value="Znf_C2H2_type"/>
</dbReference>
<evidence type="ECO:0000256" key="10">
    <source>
        <dbReference type="ARBA" id="ARBA00023163"/>
    </source>
</evidence>
<evidence type="ECO:0000256" key="7">
    <source>
        <dbReference type="ARBA" id="ARBA00022833"/>
    </source>
</evidence>
<dbReference type="PANTHER" id="PTHR47222:SF1">
    <property type="entry name" value="ZINC FINGER PROTEIN 592"/>
    <property type="match status" value="1"/>
</dbReference>
<feature type="compositionally biased region" description="Polar residues" evidence="13">
    <location>
        <begin position="408"/>
        <end position="420"/>
    </location>
</feature>
<feature type="compositionally biased region" description="Polar residues" evidence="13">
    <location>
        <begin position="368"/>
        <end position="380"/>
    </location>
</feature>
<protein>
    <recommendedName>
        <fullName evidence="14">C2H2-type domain-containing protein</fullName>
    </recommendedName>
</protein>
<evidence type="ECO:0000256" key="13">
    <source>
        <dbReference type="SAM" id="MobiDB-lite"/>
    </source>
</evidence>
<feature type="domain" description="C2H2-type" evidence="14">
    <location>
        <begin position="1180"/>
        <end position="1208"/>
    </location>
</feature>